<evidence type="ECO:0000313" key="2">
    <source>
        <dbReference type="EMBL" id="OAQ58152.1"/>
    </source>
</evidence>
<gene>
    <name evidence="2" type="ORF">VFPPC_14938</name>
</gene>
<dbReference type="Proteomes" id="UP000078397">
    <property type="component" value="Unassembled WGS sequence"/>
</dbReference>
<evidence type="ECO:0000313" key="3">
    <source>
        <dbReference type="Proteomes" id="UP000078397"/>
    </source>
</evidence>
<dbReference type="AlphaFoldDB" id="A0A179EYB7"/>
<accession>A0A179EYB7</accession>
<feature type="compositionally biased region" description="Polar residues" evidence="1">
    <location>
        <begin position="1"/>
        <end position="11"/>
    </location>
</feature>
<sequence length="170" mass="17835">MAERLTSQSTSGDEEQHVSPTPRPVGSTLPVPLVQPSETDSSGLSRTQDEVAENLAPPPGAFSASPSDIANPMVHHPNIQIADSNTPPVAHNAGVSQEPSHDDQPPVRERTASMSPISPSSPTVNDGNETEGTEYCDEGVGLDGANEGVDIDLLLQQVADDEAQRRNEGP</sequence>
<feature type="compositionally biased region" description="Polar residues" evidence="1">
    <location>
        <begin position="112"/>
        <end position="127"/>
    </location>
</feature>
<feature type="compositionally biased region" description="Acidic residues" evidence="1">
    <location>
        <begin position="128"/>
        <end position="137"/>
    </location>
</feature>
<organism evidence="2 3">
    <name type="scientific">Pochonia chlamydosporia 170</name>
    <dbReference type="NCBI Taxonomy" id="1380566"/>
    <lineage>
        <taxon>Eukaryota</taxon>
        <taxon>Fungi</taxon>
        <taxon>Dikarya</taxon>
        <taxon>Ascomycota</taxon>
        <taxon>Pezizomycotina</taxon>
        <taxon>Sordariomycetes</taxon>
        <taxon>Hypocreomycetidae</taxon>
        <taxon>Hypocreales</taxon>
        <taxon>Clavicipitaceae</taxon>
        <taxon>Pochonia</taxon>
    </lineage>
</organism>
<dbReference type="RefSeq" id="XP_018136358.1">
    <property type="nucleotide sequence ID" value="XM_018292703.1"/>
</dbReference>
<proteinExistence type="predicted"/>
<feature type="region of interest" description="Disordered" evidence="1">
    <location>
        <begin position="1"/>
        <end position="148"/>
    </location>
</feature>
<reference evidence="2 3" key="1">
    <citation type="journal article" date="2016" name="PLoS Pathog.">
        <title>Biosynthesis of antibiotic leucinostatins in bio-control fungus Purpureocillium lilacinum and their inhibition on phytophthora revealed by genome mining.</title>
        <authorList>
            <person name="Wang G."/>
            <person name="Liu Z."/>
            <person name="Lin R."/>
            <person name="Li E."/>
            <person name="Mao Z."/>
            <person name="Ling J."/>
            <person name="Yang Y."/>
            <person name="Yin W.B."/>
            <person name="Xie B."/>
        </authorList>
    </citation>
    <scope>NUCLEOTIDE SEQUENCE [LARGE SCALE GENOMIC DNA]</scope>
    <source>
        <strain evidence="2">170</strain>
    </source>
</reference>
<dbReference type="GeneID" id="28856697"/>
<keyword evidence="3" id="KW-1185">Reference proteome</keyword>
<feature type="compositionally biased region" description="Basic and acidic residues" evidence="1">
    <location>
        <begin position="99"/>
        <end position="111"/>
    </location>
</feature>
<protein>
    <submittedName>
        <fullName evidence="2">Uncharacterized protein</fullName>
    </submittedName>
</protein>
<feature type="compositionally biased region" description="Polar residues" evidence="1">
    <location>
        <begin position="36"/>
        <end position="46"/>
    </location>
</feature>
<dbReference type="KEGG" id="pchm:VFPPC_14938"/>
<evidence type="ECO:0000256" key="1">
    <source>
        <dbReference type="SAM" id="MobiDB-lite"/>
    </source>
</evidence>
<name>A0A179EYB7_METCM</name>
<comment type="caution">
    <text evidence="2">The sequence shown here is derived from an EMBL/GenBank/DDBJ whole genome shotgun (WGS) entry which is preliminary data.</text>
</comment>
<dbReference type="EMBL" id="LSBJ02000003">
    <property type="protein sequence ID" value="OAQ58152.1"/>
    <property type="molecule type" value="Genomic_DNA"/>
</dbReference>